<evidence type="ECO:0000313" key="2">
    <source>
        <dbReference type="Proteomes" id="UP000501793"/>
    </source>
</evidence>
<sequence>MTDLLEGPPGTAVHVRPGHFTPKEVTPVTLPAFLRWGVIFMILFVVYFFLVSARGPGASDAA</sequence>
<gene>
    <name evidence="1" type="ORF">FAVT5_2773</name>
</gene>
<dbReference type="Proteomes" id="UP000501793">
    <property type="component" value="Chromosome"/>
</dbReference>
<reference evidence="1" key="1">
    <citation type="submission" date="2020-04" db="EMBL/GenBank/DDBJ databases">
        <authorList>
            <person name="Hogendoorn C."/>
        </authorList>
    </citation>
    <scope>NUCLEOTIDE SEQUENCE</scope>
    <source>
        <strain evidence="1">FAVT5</strain>
    </source>
</reference>
<accession>A0ACA8ZCJ9</accession>
<protein>
    <submittedName>
        <fullName evidence="1">Uncharacterized protein</fullName>
    </submittedName>
</protein>
<name>A0ACA8ZCJ9_9BACL</name>
<dbReference type="EMBL" id="LR792684">
    <property type="protein sequence ID" value="CAB3394221.1"/>
    <property type="molecule type" value="Genomic_DNA"/>
</dbReference>
<evidence type="ECO:0000313" key="1">
    <source>
        <dbReference type="EMBL" id="CAB3394221.1"/>
    </source>
</evidence>
<proteinExistence type="predicted"/>
<keyword evidence="2" id="KW-1185">Reference proteome</keyword>
<organism evidence="1 2">
    <name type="scientific">Kyrpidia spormannii</name>
    <dbReference type="NCBI Taxonomy" id="2055160"/>
    <lineage>
        <taxon>Bacteria</taxon>
        <taxon>Bacillati</taxon>
        <taxon>Bacillota</taxon>
        <taxon>Bacilli</taxon>
        <taxon>Bacillales</taxon>
        <taxon>Alicyclobacillaceae</taxon>
        <taxon>Kyrpidia</taxon>
    </lineage>
</organism>